<keyword evidence="2" id="KW-1185">Reference proteome</keyword>
<protein>
    <submittedName>
        <fullName evidence="1">Uncharacterized protein</fullName>
    </submittedName>
</protein>
<evidence type="ECO:0000313" key="2">
    <source>
        <dbReference type="Proteomes" id="UP000265515"/>
    </source>
</evidence>
<evidence type="ECO:0000313" key="1">
    <source>
        <dbReference type="EMBL" id="GBG61432.1"/>
    </source>
</evidence>
<gene>
    <name evidence="1" type="ORF">CBR_g21777</name>
</gene>
<dbReference type="AlphaFoldDB" id="A0A388JUP3"/>
<name>A0A388JUP3_CHABU</name>
<dbReference type="Gramene" id="GBG61432">
    <property type="protein sequence ID" value="GBG61432"/>
    <property type="gene ID" value="CBR_g21777"/>
</dbReference>
<proteinExistence type="predicted"/>
<accession>A0A388JUP3</accession>
<dbReference type="Proteomes" id="UP000265515">
    <property type="component" value="Unassembled WGS sequence"/>
</dbReference>
<reference evidence="1 2" key="1">
    <citation type="journal article" date="2018" name="Cell">
        <title>The Chara Genome: Secondary Complexity and Implications for Plant Terrestrialization.</title>
        <authorList>
            <person name="Nishiyama T."/>
            <person name="Sakayama H."/>
            <person name="Vries J.D."/>
            <person name="Buschmann H."/>
            <person name="Saint-Marcoux D."/>
            <person name="Ullrich K.K."/>
            <person name="Haas F.B."/>
            <person name="Vanderstraeten L."/>
            <person name="Becker D."/>
            <person name="Lang D."/>
            <person name="Vosolsobe S."/>
            <person name="Rombauts S."/>
            <person name="Wilhelmsson P.K.I."/>
            <person name="Janitza P."/>
            <person name="Kern R."/>
            <person name="Heyl A."/>
            <person name="Rumpler F."/>
            <person name="Villalobos L.I.A.C."/>
            <person name="Clay J.M."/>
            <person name="Skokan R."/>
            <person name="Toyoda A."/>
            <person name="Suzuki Y."/>
            <person name="Kagoshima H."/>
            <person name="Schijlen E."/>
            <person name="Tajeshwar N."/>
            <person name="Catarino B."/>
            <person name="Hetherington A.J."/>
            <person name="Saltykova A."/>
            <person name="Bonnot C."/>
            <person name="Breuninger H."/>
            <person name="Symeonidi A."/>
            <person name="Radhakrishnan G.V."/>
            <person name="Van Nieuwerburgh F."/>
            <person name="Deforce D."/>
            <person name="Chang C."/>
            <person name="Karol K.G."/>
            <person name="Hedrich R."/>
            <person name="Ulvskov P."/>
            <person name="Glockner G."/>
            <person name="Delwiche C.F."/>
            <person name="Petrasek J."/>
            <person name="Van de Peer Y."/>
            <person name="Friml J."/>
            <person name="Beilby M."/>
            <person name="Dolan L."/>
            <person name="Kohara Y."/>
            <person name="Sugano S."/>
            <person name="Fujiyama A."/>
            <person name="Delaux P.-M."/>
            <person name="Quint M."/>
            <person name="TheiBen G."/>
            <person name="Hagemann M."/>
            <person name="Harholt J."/>
            <person name="Dunand C."/>
            <person name="Zachgo S."/>
            <person name="Langdale J."/>
            <person name="Maumus F."/>
            <person name="Straeten D.V.D."/>
            <person name="Gould S.B."/>
            <person name="Rensing S.A."/>
        </authorList>
    </citation>
    <scope>NUCLEOTIDE SEQUENCE [LARGE SCALE GENOMIC DNA]</scope>
    <source>
        <strain evidence="1 2">S276</strain>
    </source>
</reference>
<sequence>MVLNNWHSDTCYVAQFFGVELTQMLSSTRRRTAAKCRDGEDGHGKLPLGTARPHARVTKYRVMRGVEQGSGHQAVCDGSLDSRRMRTCIFRGRVVGYIQSGMRGVEQGSGAEWECDGKVSLACKTYIVRRWVTTCRVE</sequence>
<organism evidence="1 2">
    <name type="scientific">Chara braunii</name>
    <name type="common">Braun's stonewort</name>
    <dbReference type="NCBI Taxonomy" id="69332"/>
    <lineage>
        <taxon>Eukaryota</taxon>
        <taxon>Viridiplantae</taxon>
        <taxon>Streptophyta</taxon>
        <taxon>Charophyceae</taxon>
        <taxon>Charales</taxon>
        <taxon>Characeae</taxon>
        <taxon>Chara</taxon>
    </lineage>
</organism>
<dbReference type="EMBL" id="BFEA01000020">
    <property type="protein sequence ID" value="GBG61432.1"/>
    <property type="molecule type" value="Genomic_DNA"/>
</dbReference>
<comment type="caution">
    <text evidence="1">The sequence shown here is derived from an EMBL/GenBank/DDBJ whole genome shotgun (WGS) entry which is preliminary data.</text>
</comment>